<name>A0A9W9S6P6_9EURO</name>
<organism evidence="1 2">
    <name type="scientific">Penicillium concentricum</name>
    <dbReference type="NCBI Taxonomy" id="293559"/>
    <lineage>
        <taxon>Eukaryota</taxon>
        <taxon>Fungi</taxon>
        <taxon>Dikarya</taxon>
        <taxon>Ascomycota</taxon>
        <taxon>Pezizomycotina</taxon>
        <taxon>Eurotiomycetes</taxon>
        <taxon>Eurotiomycetidae</taxon>
        <taxon>Eurotiales</taxon>
        <taxon>Aspergillaceae</taxon>
        <taxon>Penicillium</taxon>
    </lineage>
</organism>
<dbReference type="GeneID" id="81460858"/>
<proteinExistence type="predicted"/>
<keyword evidence="2" id="KW-1185">Reference proteome</keyword>
<dbReference type="RefSeq" id="XP_056577925.1">
    <property type="nucleotide sequence ID" value="XM_056721675.1"/>
</dbReference>
<protein>
    <submittedName>
        <fullName evidence="1">Uncharacterized protein</fullName>
    </submittedName>
</protein>
<evidence type="ECO:0000313" key="1">
    <source>
        <dbReference type="EMBL" id="KAJ5371939.1"/>
    </source>
</evidence>
<dbReference type="AlphaFoldDB" id="A0A9W9S6P6"/>
<dbReference type="OrthoDB" id="4366783at2759"/>
<gene>
    <name evidence="1" type="ORF">N7517_003945</name>
</gene>
<comment type="caution">
    <text evidence="1">The sequence shown here is derived from an EMBL/GenBank/DDBJ whole genome shotgun (WGS) entry which is preliminary data.</text>
</comment>
<accession>A0A9W9S6P6</accession>
<reference evidence="1" key="2">
    <citation type="journal article" date="2023" name="IMA Fungus">
        <title>Comparative genomic study of the Penicillium genus elucidates a diverse pangenome and 15 lateral gene transfer events.</title>
        <authorList>
            <person name="Petersen C."/>
            <person name="Sorensen T."/>
            <person name="Nielsen M.R."/>
            <person name="Sondergaard T.E."/>
            <person name="Sorensen J.L."/>
            <person name="Fitzpatrick D.A."/>
            <person name="Frisvad J.C."/>
            <person name="Nielsen K.L."/>
        </authorList>
    </citation>
    <scope>NUCLEOTIDE SEQUENCE</scope>
    <source>
        <strain evidence="1">IBT 3081</strain>
    </source>
</reference>
<dbReference type="Proteomes" id="UP001147752">
    <property type="component" value="Unassembled WGS sequence"/>
</dbReference>
<dbReference type="EMBL" id="JAPZBT010000002">
    <property type="protein sequence ID" value="KAJ5371939.1"/>
    <property type="molecule type" value="Genomic_DNA"/>
</dbReference>
<reference evidence="1" key="1">
    <citation type="submission" date="2022-12" db="EMBL/GenBank/DDBJ databases">
        <authorList>
            <person name="Petersen C."/>
        </authorList>
    </citation>
    <scope>NUCLEOTIDE SEQUENCE</scope>
    <source>
        <strain evidence="1">IBT 3081</strain>
    </source>
</reference>
<sequence length="102" mass="11373">MAWLANIDIAPYTGAETLLNYLSKYVSKSEPAIQSYLSLMRGILSHITNQHLLLSAVREMMNALLSPRDWSAHEVLQILLGVPYTMGVAPRSQDEQASLRVC</sequence>
<evidence type="ECO:0000313" key="2">
    <source>
        <dbReference type="Proteomes" id="UP001147752"/>
    </source>
</evidence>